<dbReference type="GO" id="GO:0006893">
    <property type="term" value="P:Golgi to plasma membrane transport"/>
    <property type="evidence" value="ECO:0007669"/>
    <property type="project" value="TreeGrafter"/>
</dbReference>
<organism evidence="7 8">
    <name type="scientific">Metschnikowia aff. pulcherrima</name>
    <dbReference type="NCBI Taxonomy" id="2163413"/>
    <lineage>
        <taxon>Eukaryota</taxon>
        <taxon>Fungi</taxon>
        <taxon>Dikarya</taxon>
        <taxon>Ascomycota</taxon>
        <taxon>Saccharomycotina</taxon>
        <taxon>Pichiomycetes</taxon>
        <taxon>Metschnikowiaceae</taxon>
        <taxon>Metschnikowia</taxon>
    </lineage>
</organism>
<dbReference type="InterPro" id="IPR039682">
    <property type="entry name" value="Sec8/EXOC4"/>
</dbReference>
<evidence type="ECO:0000259" key="6">
    <source>
        <dbReference type="Pfam" id="PF20652"/>
    </source>
</evidence>
<name>A0A4P6XNU5_9ASCO</name>
<feature type="domain" description="Exocyst complex component Sec8 N-terminal" evidence="5">
    <location>
        <begin position="32"/>
        <end position="172"/>
    </location>
</feature>
<comment type="function">
    <text evidence="4">Component of the exocyst complex involved in the docking of exocytic vesicles with fusion sites on the plasma membrane.</text>
</comment>
<dbReference type="PANTHER" id="PTHR14146">
    <property type="entry name" value="EXOCYST COMPLEX COMPONENT 4"/>
    <property type="match status" value="1"/>
</dbReference>
<dbReference type="GO" id="GO:0006612">
    <property type="term" value="P:protein targeting to membrane"/>
    <property type="evidence" value="ECO:0007669"/>
    <property type="project" value="UniProtKB-UniRule"/>
</dbReference>
<evidence type="ECO:0000256" key="3">
    <source>
        <dbReference type="ARBA" id="ARBA00022927"/>
    </source>
</evidence>
<evidence type="ECO:0000313" key="8">
    <source>
        <dbReference type="Proteomes" id="UP000292447"/>
    </source>
</evidence>
<keyword evidence="2 4" id="KW-0268">Exocytosis</keyword>
<keyword evidence="3 4" id="KW-0653">Protein transport</keyword>
<dbReference type="GO" id="GO:0090522">
    <property type="term" value="P:vesicle tethering involved in exocytosis"/>
    <property type="evidence" value="ECO:0007669"/>
    <property type="project" value="UniProtKB-UniRule"/>
</dbReference>
<dbReference type="PANTHER" id="PTHR14146:SF0">
    <property type="entry name" value="EXOCYST COMPLEX COMPONENT 4"/>
    <property type="match status" value="1"/>
</dbReference>
<reference evidence="8" key="1">
    <citation type="submission" date="2019-03" db="EMBL/GenBank/DDBJ databases">
        <title>Snf2 controls pulcherriminic acid biosynthesis and connects pigmentation and antifungal activity of the yeast Metschnikowia pulcherrima.</title>
        <authorList>
            <person name="Gore-Lloyd D."/>
            <person name="Sumann I."/>
            <person name="Brachmann A.O."/>
            <person name="Schneeberger K."/>
            <person name="Ortiz-Merino R.A."/>
            <person name="Moreno-Beltran M."/>
            <person name="Schlaefli M."/>
            <person name="Kirner P."/>
            <person name="Santos Kron A."/>
            <person name="Wolfe K.H."/>
            <person name="Piel J."/>
            <person name="Ahrens C.H."/>
            <person name="Henk D."/>
            <person name="Freimoser F.M."/>
        </authorList>
    </citation>
    <scope>NUCLEOTIDE SEQUENCE [LARGE SCALE GENOMIC DNA]</scope>
    <source>
        <strain evidence="8">APC 1.2</strain>
    </source>
</reference>
<evidence type="ECO:0000256" key="4">
    <source>
        <dbReference type="RuleBase" id="RU367079"/>
    </source>
</evidence>
<evidence type="ECO:0000259" key="5">
    <source>
        <dbReference type="Pfam" id="PF04048"/>
    </source>
</evidence>
<evidence type="ECO:0000256" key="2">
    <source>
        <dbReference type="ARBA" id="ARBA00022483"/>
    </source>
</evidence>
<feature type="domain" description="Exocyst complex component Sec8 middle helical bundle" evidence="6">
    <location>
        <begin position="322"/>
        <end position="585"/>
    </location>
</feature>
<dbReference type="AlphaFoldDB" id="A0A4P6XNU5"/>
<dbReference type="Pfam" id="PF04048">
    <property type="entry name" value="Sec8_N"/>
    <property type="match status" value="1"/>
</dbReference>
<gene>
    <name evidence="7" type="primary">MPUL0D01980</name>
    <name evidence="7" type="ORF">METSCH_D01980</name>
</gene>
<dbReference type="InterPro" id="IPR007191">
    <property type="entry name" value="Sec8_exocyst_N"/>
</dbReference>
<dbReference type="InterPro" id="IPR048630">
    <property type="entry name" value="Sec8_M"/>
</dbReference>
<sequence>MVGNRHRAISMAFPGNVSDDDVQKSIKSLSDLKGIYKDIRYDWPQLIQGETTPIELAIAFLDDTSVGLAHRKSEFDQICEATGESLKAAVVENHETFNNSIGLYHQLISIAQDSQEDSQVIRDLIENTTRDMRDRSTFLKDLDQSSMKYSEMIEILDAMEHLRDIPKQVDQLISEKKIHEVYDVIAKGYQTASLYNLWSLSSMNATQNYLEVQSNNLYDMIVDELQNEIYLKSTLSNKESWGNMIHSNSPQITSFMALINNLTTLELFIYNSANLDINEISNSLIENTKRFLETQLSSLHLHYTKSSNPGTNYSLLLEANLNPSTASYFYIYMLIFTASKLNKLQAVTEILLNSLQLELQSMINQITEECKLLNIHKLARLEKARALEHSSLQDAIGGHSLYDSSVNILQEYFGSFFLRCLIVLLKHKITCEIVKSIRSTDEISGYAKRGLVVEAAMPLYDFNAVWTVMSKEISALILNYIQEDKASAPTLRADSTPGQIHQVLGQKQLFRLEDATGSSSDDTSKELKAILDEMFPGFLLNSRRTTLKEQIKNSPYIATEQFSTMIDVLVPRNLFNMRIILEFFLIYVAGANSLFADFEKTRGQATPPYQFYENVMRKSFLVKIQEQLAHSFDGSMTSNVGMELKKGKSANLILFNQTTVRLSEHDLVSQSSQRMKNTKVPQVYMNAVQFERILNSACYTLNTSFKYRPEISDLILQMLTNFASLYNDYYEELLATGGSHDITEMNPGLHGGRTQRNMKLNKWLNAAVLTNLSHNLMLKQNAPEEATLLLNKECEVMFYETGTGPRALEVSKDDFMDDESFTHLCVLLRTVSWILTWLPSMRKVSDYASSNSVDIDVNSLRHSYTVLENGRAPKSRAEKPYHVYLTLNLTTIRVFDEMIATFESIRGNVLIALRYDLRLKVMHHINQSFEDNLALSTEPADSDPFISLLNKEIYFTGTRMGEMLDSSEQKFVYMGLPSHVSRAFVKGSEHVSIINRNGIKRIVLNIFTTQQMLRSVMDKDEKVDFSDASRFYEMFTLSEHNLLQKVTQESLPYSKSEILNLLRLIYSEKLKSASATSFNKSRYSELVKKVNEALK</sequence>
<evidence type="ECO:0000256" key="1">
    <source>
        <dbReference type="ARBA" id="ARBA00022448"/>
    </source>
</evidence>
<proteinExistence type="inferred from homology"/>
<dbReference type="GO" id="GO:0000145">
    <property type="term" value="C:exocyst"/>
    <property type="evidence" value="ECO:0007669"/>
    <property type="project" value="UniProtKB-UniRule"/>
</dbReference>
<keyword evidence="1 4" id="KW-0813">Transport</keyword>
<dbReference type="Proteomes" id="UP000292447">
    <property type="component" value="Chromosome IV"/>
</dbReference>
<evidence type="ECO:0000313" key="7">
    <source>
        <dbReference type="EMBL" id="QBM89137.1"/>
    </source>
</evidence>
<comment type="similarity">
    <text evidence="4">Belongs to the SEC8 family.</text>
</comment>
<dbReference type="STRING" id="2163413.A0A4P6XNU5"/>
<dbReference type="GO" id="GO:0015031">
    <property type="term" value="P:protein transport"/>
    <property type="evidence" value="ECO:0007669"/>
    <property type="project" value="UniProtKB-KW"/>
</dbReference>
<protein>
    <recommendedName>
        <fullName evidence="4">Exocyst complex component Sec8</fullName>
    </recommendedName>
</protein>
<accession>A0A4P6XNU5</accession>
<dbReference type="GO" id="GO:0006904">
    <property type="term" value="P:vesicle docking involved in exocytosis"/>
    <property type="evidence" value="ECO:0007669"/>
    <property type="project" value="InterPro"/>
</dbReference>
<keyword evidence="8" id="KW-1185">Reference proteome</keyword>
<dbReference type="Pfam" id="PF20652">
    <property type="entry name" value="Sec8_C"/>
    <property type="match status" value="1"/>
</dbReference>
<dbReference type="EMBL" id="CP034459">
    <property type="protein sequence ID" value="QBM89137.1"/>
    <property type="molecule type" value="Genomic_DNA"/>
</dbReference>